<accession>A0A1G8VIT4</accession>
<dbReference type="AlphaFoldDB" id="A0A1G8VIT4"/>
<keyword evidence="2" id="KW-1185">Reference proteome</keyword>
<dbReference type="Gene3D" id="1.10.490.110">
    <property type="entry name" value="Uncharacterized conserved protein DUF2267"/>
    <property type="match status" value="1"/>
</dbReference>
<sequence>MQYHEFLAAVEKHGGPTDRDHADQASKIVLATIGQRLAGQEPRDLASQLPPELQEPLLQHTGEDEIGDDLDDFLRRVADREGRGCDPETALTHSQAVLGTIAEFVSAGEIADLRSQLPAGYAPLFQQPR</sequence>
<dbReference type="InterPro" id="IPR038282">
    <property type="entry name" value="DUF2267_sf"/>
</dbReference>
<gene>
    <name evidence="1" type="ORF">SAMN04487820_10166</name>
</gene>
<dbReference type="InterPro" id="IPR018727">
    <property type="entry name" value="DUF2267"/>
</dbReference>
<protein>
    <submittedName>
        <fullName evidence="1">Uncharacterized conserved protein, DUF2267 family</fullName>
    </submittedName>
</protein>
<evidence type="ECO:0000313" key="2">
    <source>
        <dbReference type="Proteomes" id="UP000199213"/>
    </source>
</evidence>
<reference evidence="2" key="1">
    <citation type="submission" date="2016-10" db="EMBL/GenBank/DDBJ databases">
        <authorList>
            <person name="Varghese N."/>
            <person name="Submissions S."/>
        </authorList>
    </citation>
    <scope>NUCLEOTIDE SEQUENCE [LARGE SCALE GENOMIC DNA]</scope>
    <source>
        <strain evidence="2">DSM 45460</strain>
    </source>
</reference>
<organism evidence="1 2">
    <name type="scientific">Actinopolyspora mzabensis</name>
    <dbReference type="NCBI Taxonomy" id="995066"/>
    <lineage>
        <taxon>Bacteria</taxon>
        <taxon>Bacillati</taxon>
        <taxon>Actinomycetota</taxon>
        <taxon>Actinomycetes</taxon>
        <taxon>Actinopolysporales</taxon>
        <taxon>Actinopolysporaceae</taxon>
        <taxon>Actinopolyspora</taxon>
    </lineage>
</organism>
<dbReference type="EMBL" id="FNFM01000001">
    <property type="protein sequence ID" value="SDJ65080.1"/>
    <property type="molecule type" value="Genomic_DNA"/>
</dbReference>
<dbReference type="Pfam" id="PF10025">
    <property type="entry name" value="DUF2267"/>
    <property type="match status" value="1"/>
</dbReference>
<dbReference type="RefSeq" id="WP_092625211.1">
    <property type="nucleotide sequence ID" value="NZ_FNFM01000001.1"/>
</dbReference>
<proteinExistence type="predicted"/>
<dbReference type="Proteomes" id="UP000199213">
    <property type="component" value="Unassembled WGS sequence"/>
</dbReference>
<dbReference type="OrthoDB" id="952780at2"/>
<name>A0A1G8VIT4_ACTMZ</name>
<evidence type="ECO:0000313" key="1">
    <source>
        <dbReference type="EMBL" id="SDJ65080.1"/>
    </source>
</evidence>